<dbReference type="KEGG" id="amol:AMOL_2419"/>
<proteinExistence type="predicted"/>
<protein>
    <submittedName>
        <fullName evidence="2">Uncharacterized protein</fullName>
    </submittedName>
</protein>
<name>A0A2G1DHF0_9BACT</name>
<dbReference type="Proteomes" id="UP000221222">
    <property type="component" value="Unassembled WGS sequence"/>
</dbReference>
<reference evidence="2 3" key="1">
    <citation type="submission" date="2017-09" db="EMBL/GenBank/DDBJ databases">
        <title>Arcobacter canalis sp. nov., a new species isolated from a water canal contaminated with urban sewage.</title>
        <authorList>
            <person name="Perez-Cataluna A."/>
            <person name="Salas-Masso N."/>
            <person name="Figueras M.J."/>
        </authorList>
    </citation>
    <scope>NUCLEOTIDE SEQUENCE [LARGE SCALE GENOMIC DNA]</scope>
    <source>
        <strain evidence="2 3">F98-3</strain>
    </source>
</reference>
<organism evidence="2 3">
    <name type="scientific">Malaciobacter molluscorum LMG 25693</name>
    <dbReference type="NCBI Taxonomy" id="870501"/>
    <lineage>
        <taxon>Bacteria</taxon>
        <taxon>Pseudomonadati</taxon>
        <taxon>Campylobacterota</taxon>
        <taxon>Epsilonproteobacteria</taxon>
        <taxon>Campylobacterales</taxon>
        <taxon>Arcobacteraceae</taxon>
        <taxon>Malaciobacter</taxon>
    </lineage>
</organism>
<evidence type="ECO:0000313" key="2">
    <source>
        <dbReference type="EMBL" id="PHO17766.1"/>
    </source>
</evidence>
<evidence type="ECO:0000313" key="4">
    <source>
        <dbReference type="Proteomes" id="UP000262712"/>
    </source>
</evidence>
<reference evidence="1 4" key="2">
    <citation type="submission" date="2018-08" db="EMBL/GenBank/DDBJ databases">
        <title>Complete genome of the Arcobacter molluscorum type strain LMG 25693.</title>
        <authorList>
            <person name="Miller W.G."/>
            <person name="Yee E."/>
            <person name="Bono J.L."/>
        </authorList>
    </citation>
    <scope>NUCLEOTIDE SEQUENCE [LARGE SCALE GENOMIC DNA]</scope>
    <source>
        <strain evidence="1 4">CECT 7696</strain>
    </source>
</reference>
<dbReference type="EMBL" id="NXFY01000012">
    <property type="protein sequence ID" value="PHO17766.1"/>
    <property type="molecule type" value="Genomic_DNA"/>
</dbReference>
<sequence length="125" mass="14233">MKIEFRKVSTTPKEFINDFASVKLEGTFCKMSPTLIKIDALLTGKTPVTCIRCGEEENINLNEKLNFLISDGIFKGNESEDLIIEIENGIIDFDEICESELSSLESDYHICKNCLEDNIEIEKEF</sequence>
<dbReference type="EMBL" id="CP032098">
    <property type="protein sequence ID" value="AXX93361.1"/>
    <property type="molecule type" value="Genomic_DNA"/>
</dbReference>
<dbReference type="AlphaFoldDB" id="A0A2G1DHF0"/>
<dbReference type="Proteomes" id="UP000262712">
    <property type="component" value="Chromosome"/>
</dbReference>
<evidence type="ECO:0000313" key="3">
    <source>
        <dbReference type="Proteomes" id="UP000221222"/>
    </source>
</evidence>
<keyword evidence="3" id="KW-1185">Reference proteome</keyword>
<evidence type="ECO:0000313" key="1">
    <source>
        <dbReference type="EMBL" id="AXX93361.1"/>
    </source>
</evidence>
<dbReference type="RefSeq" id="WP_099342658.1">
    <property type="nucleotide sequence ID" value="NZ_CP032098.1"/>
</dbReference>
<gene>
    <name evidence="1" type="ORF">AMOL_2419</name>
    <name evidence="2" type="ORF">CPU12_08380</name>
</gene>
<accession>A0A2G1DHF0</accession>